<name>A0A7F5RJ18_AGRPL</name>
<reference evidence="10 11" key="1">
    <citation type="submission" date="2025-04" db="UniProtKB">
        <authorList>
            <consortium name="RefSeq"/>
        </authorList>
    </citation>
    <scope>IDENTIFICATION</scope>
    <source>
        <tissue evidence="10 11">Entire body</tissue>
    </source>
</reference>
<evidence type="ECO:0000259" key="8">
    <source>
        <dbReference type="PROSITE" id="PS50006"/>
    </source>
</evidence>
<dbReference type="InterPro" id="IPR047187">
    <property type="entry name" value="SF1_C_Upf1"/>
</dbReference>
<dbReference type="PANTHER" id="PTHR43788">
    <property type="entry name" value="DNA2/NAM7 HELICASE FAMILY MEMBER"/>
    <property type="match status" value="1"/>
</dbReference>
<dbReference type="InterPro" id="IPR000253">
    <property type="entry name" value="FHA_dom"/>
</dbReference>
<comment type="similarity">
    <text evidence="1">Belongs to the DNA2/NAM7 helicase family.</text>
</comment>
<evidence type="ECO:0000256" key="1">
    <source>
        <dbReference type="ARBA" id="ARBA00007913"/>
    </source>
</evidence>
<dbReference type="GO" id="GO:0005694">
    <property type="term" value="C:chromosome"/>
    <property type="evidence" value="ECO:0007669"/>
    <property type="project" value="UniProtKB-ARBA"/>
</dbReference>
<keyword evidence="2" id="KW-0547">Nucleotide-binding</keyword>
<dbReference type="CDD" id="cd18042">
    <property type="entry name" value="DEXXQc_SETX"/>
    <property type="match status" value="1"/>
</dbReference>
<dbReference type="Pfam" id="PF13087">
    <property type="entry name" value="AAA_12"/>
    <property type="match status" value="1"/>
</dbReference>
<dbReference type="GO" id="GO:0043139">
    <property type="term" value="F:5'-3' DNA helicase activity"/>
    <property type="evidence" value="ECO:0007669"/>
    <property type="project" value="TreeGrafter"/>
</dbReference>
<feature type="region of interest" description="Disordered" evidence="7">
    <location>
        <begin position="360"/>
        <end position="383"/>
    </location>
</feature>
<feature type="region of interest" description="Disordered" evidence="7">
    <location>
        <begin position="949"/>
        <end position="984"/>
    </location>
</feature>
<feature type="compositionally biased region" description="Basic and acidic residues" evidence="7">
    <location>
        <begin position="360"/>
        <end position="373"/>
    </location>
</feature>
<feature type="compositionally biased region" description="Polar residues" evidence="7">
    <location>
        <begin position="957"/>
        <end position="968"/>
    </location>
</feature>
<dbReference type="PANTHER" id="PTHR43788:SF16">
    <property type="entry name" value="HELICASE WITH ZINC FINGER 2"/>
    <property type="match status" value="1"/>
</dbReference>
<feature type="compositionally biased region" description="Low complexity" evidence="7">
    <location>
        <begin position="969"/>
        <end position="982"/>
    </location>
</feature>
<gene>
    <name evidence="10 11" type="primary">LOC108737823</name>
</gene>
<evidence type="ECO:0000256" key="4">
    <source>
        <dbReference type="ARBA" id="ARBA00022806"/>
    </source>
</evidence>
<dbReference type="SMART" id="SM00240">
    <property type="entry name" value="FHA"/>
    <property type="match status" value="1"/>
</dbReference>
<evidence type="ECO:0000313" key="11">
    <source>
        <dbReference type="RefSeq" id="XP_025835860.1"/>
    </source>
</evidence>
<dbReference type="GO" id="GO:0016787">
    <property type="term" value="F:hydrolase activity"/>
    <property type="evidence" value="ECO:0007669"/>
    <property type="project" value="UniProtKB-KW"/>
</dbReference>
<dbReference type="InterPro" id="IPR027417">
    <property type="entry name" value="P-loop_NTPase"/>
</dbReference>
<dbReference type="CDD" id="cd18808">
    <property type="entry name" value="SF1_C_Upf1"/>
    <property type="match status" value="1"/>
</dbReference>
<dbReference type="SUPFAM" id="SSF52540">
    <property type="entry name" value="P-loop containing nucleoside triphosphate hydrolases"/>
    <property type="match status" value="1"/>
</dbReference>
<evidence type="ECO:0000256" key="5">
    <source>
        <dbReference type="ARBA" id="ARBA00022840"/>
    </source>
</evidence>
<keyword evidence="5" id="KW-0067">ATP-binding</keyword>
<dbReference type="InterPro" id="IPR003593">
    <property type="entry name" value="AAA+_ATPase"/>
</dbReference>
<keyword evidence="9" id="KW-1185">Reference proteome</keyword>
<dbReference type="GO" id="GO:0005524">
    <property type="term" value="F:ATP binding"/>
    <property type="evidence" value="ECO:0007669"/>
    <property type="project" value="UniProtKB-KW"/>
</dbReference>
<proteinExistence type="inferred from homology"/>
<dbReference type="GeneID" id="108737823"/>
<dbReference type="SUPFAM" id="SSF49879">
    <property type="entry name" value="SMAD/FHA domain"/>
    <property type="match status" value="1"/>
</dbReference>
<dbReference type="Pfam" id="PF00498">
    <property type="entry name" value="FHA"/>
    <property type="match status" value="1"/>
</dbReference>
<dbReference type="Gene3D" id="3.40.50.300">
    <property type="entry name" value="P-loop containing nucleotide triphosphate hydrolases"/>
    <property type="match status" value="2"/>
</dbReference>
<protein>
    <submittedName>
        <fullName evidence="10 11">Uncharacterized protein LOC108737823 isoform X1</fullName>
    </submittedName>
</protein>
<dbReference type="Gene3D" id="2.60.200.20">
    <property type="match status" value="1"/>
</dbReference>
<feature type="coiled-coil region" evidence="6">
    <location>
        <begin position="874"/>
        <end position="901"/>
    </location>
</feature>
<feature type="compositionally biased region" description="Polar residues" evidence="7">
    <location>
        <begin position="128"/>
        <end position="138"/>
    </location>
</feature>
<evidence type="ECO:0000256" key="6">
    <source>
        <dbReference type="SAM" id="Coils"/>
    </source>
</evidence>
<evidence type="ECO:0000313" key="10">
    <source>
        <dbReference type="RefSeq" id="XP_025835859.1"/>
    </source>
</evidence>
<feature type="region of interest" description="Disordered" evidence="7">
    <location>
        <begin position="841"/>
        <end position="860"/>
    </location>
</feature>
<dbReference type="Pfam" id="PF13086">
    <property type="entry name" value="AAA_11"/>
    <property type="match status" value="1"/>
</dbReference>
<dbReference type="InterPro" id="IPR041679">
    <property type="entry name" value="DNA2/NAM7-like_C"/>
</dbReference>
<keyword evidence="4" id="KW-0347">Helicase</keyword>
<dbReference type="FunFam" id="3.40.50.300:FF:000326">
    <property type="entry name" value="P-loop containing nucleoside triphosphate hydrolase"/>
    <property type="match status" value="1"/>
</dbReference>
<dbReference type="PROSITE" id="PS50006">
    <property type="entry name" value="FHA_DOMAIN"/>
    <property type="match status" value="1"/>
</dbReference>
<dbReference type="RefSeq" id="XP_025835860.1">
    <property type="nucleotide sequence ID" value="XM_025980075.1"/>
</dbReference>
<dbReference type="InterPro" id="IPR050534">
    <property type="entry name" value="Coronavir_polyprotein_1ab"/>
</dbReference>
<keyword evidence="3" id="KW-0378">Hydrolase</keyword>
<keyword evidence="6" id="KW-0175">Coiled coil</keyword>
<evidence type="ECO:0000256" key="7">
    <source>
        <dbReference type="SAM" id="MobiDB-lite"/>
    </source>
</evidence>
<feature type="domain" description="FHA" evidence="8">
    <location>
        <begin position="24"/>
        <end position="74"/>
    </location>
</feature>
<dbReference type="CDD" id="cd00060">
    <property type="entry name" value="FHA"/>
    <property type="match status" value="1"/>
</dbReference>
<evidence type="ECO:0000256" key="3">
    <source>
        <dbReference type="ARBA" id="ARBA00022801"/>
    </source>
</evidence>
<dbReference type="InterPro" id="IPR008984">
    <property type="entry name" value="SMAD_FHA_dom_sf"/>
</dbReference>
<evidence type="ECO:0000256" key="2">
    <source>
        <dbReference type="ARBA" id="ARBA00022741"/>
    </source>
</evidence>
<accession>A0A7F5RJ18</accession>
<evidence type="ECO:0000313" key="9">
    <source>
        <dbReference type="Proteomes" id="UP000192223"/>
    </source>
</evidence>
<dbReference type="SMART" id="SM00382">
    <property type="entry name" value="AAA"/>
    <property type="match status" value="1"/>
</dbReference>
<sequence length="1743" mass="198744">MSKIKWKLKNIKTGGVIDLKDSLSQAGRLPSMQIRCNSNLVSRNHANFFILEDGSLRVMDQNTTNGTYINGRRINGKEIIKLKTGDKVALGFDPTTEYEKVANTTFYIFEVLTGDHPVPEIIIDSETDSGTSEKTGSESVKYEEDSINRKILGNIISNKDVNNVVEVENMKDNKVKVKDIENSLKSPEPSTSKYSLTNESVIFSRQTATKEAPQGNKRHLETENCIKETIKVSNKLSDKIIGNNFTEDANLNNETSNKSTSVEYKNNTSEEEHLNNIIEDNRLRKETKLDFKNSQLNIANQDEKLNCSHCIPDTKNKRIEIKHNENICLSLRKGHLQDRELLNKENEKWGEADSESLKFEDNCKSDKENKEKSSTANSLKNTHKNKLSKFKSLKVNVERLTNKKFEIDKNSLTNKETHNSITTEDNIFQVPISVVSKYSHLSTQKNKDSIDDNAVKHVKSRESFFNTQELFSVLTDSKVIKESPKFKNLNANVEGLTNNKDEIVQKFLTNNETHNVNPAENNIFQKPTVDSSNCSHLSKRKNEDNVKASMKKIKKDLTEHNTKSISSCKENVSKEIKRSSNLIDNNDSALKGPITRSKSFNENKNETEKGLVKIESVKAISTGFTNEDIIFVEDDDDDDDGSNFPCSQLFQSSQEEEVDNGVVEESNINDESLFLNIKKELEELDKTDFVPCIMLDSDIESDWYSDGEKNATAQKVESRRMSDRVVPGTYHNFENNNVDILYYEEAASLNNKSGNEGTLGNEDEHEQNLIIEEQHATLPPSEETMKKIVQVSELESSTVPVSSFYPSRSAKKYIVPPIVEPHRVTRARNCNKRECSRSRYEVGKQEKKRRVEKTPPKYNTTRKDKLAKTTYSNIQKKETKRDEIRKKVKEIAAKKTDQKQKEVTAKKGAVKVKVSEGRGQFLLENNSNLVKNIRKVNINNDLTKPSIRSLHSLKGGATSSKKNSSLPNKINSNTTSSKSLSLREVPTTNRLNVTNKAPLNIPNTLSSVEMNVKTDVSDIINQIIRWSASWLSQQKNKSYSPQVNKRPPVEMSAKFSSYSDYYNIVVPLLLLELWNSLYKDWSNPGNDLRKTTFCSRIEDEEVVKGYTFMKSFTYIDKERHVKGVNIKEEDLVVFEVKSRYDNRKILRTGFGFVTFVCKRPVQEKDVIDFEVASVLGLAPDYCVNFTFKTKSYVNSSDKGNIMFVRLVSSMGPYLRLFKSVKYLQFSPLKEMILNPKIENFKVNEFEPRKLYTDVKLNKSQLKAVVEATELCLGKKPGLYLIQGPPGTGKTTVITSIIQEIVFSADGPPRCALLVAPSNGAVDELVKRLMVIRQRLNDTNRKKFKVIRVGPPNSIHPKVYPFSLEYITKLNFLREVHRIFPEFRDQFLSLQQKIVELERECKITSSSFERLECAKKEYEKICVNNLGRKYFSELDKIRWSCLYNANVICTTLSSCFSLQMEAVFRNSGKITCCIVDEATQSNEQETLIPLMLGLEKIVLVGDPRQLCPTTLSQEAKLLKYGMSLFSRISNQFEDKPDNPIVMLDTQYRMHPEISQLPSKMYYNNRLKNGSRCLDSKFKRLKPYVVFNLAMYCPVEQYRNENEVTFVIKLLSTIIELTSATDSVDIGIITPYNNQKVKLNEALKGYNFRSNVKVTANTVDSFQGQEKDIIIVSYVRMDGNSFVSDEHRLNVALTRAKHALFIVGNKYLFDTCSVLKKIRDNAQKRKLLCIVDDTSSLDLKRIISQ</sequence>
<feature type="region of interest" description="Disordered" evidence="7">
    <location>
        <begin position="121"/>
        <end position="141"/>
    </location>
</feature>
<dbReference type="RefSeq" id="XP_025835859.1">
    <property type="nucleotide sequence ID" value="XM_025980074.1"/>
</dbReference>
<organism evidence="9 11">
    <name type="scientific">Agrilus planipennis</name>
    <name type="common">Emerald ash borer</name>
    <name type="synonym">Agrilus marcopoli</name>
    <dbReference type="NCBI Taxonomy" id="224129"/>
    <lineage>
        <taxon>Eukaryota</taxon>
        <taxon>Metazoa</taxon>
        <taxon>Ecdysozoa</taxon>
        <taxon>Arthropoda</taxon>
        <taxon>Hexapoda</taxon>
        <taxon>Insecta</taxon>
        <taxon>Pterygota</taxon>
        <taxon>Neoptera</taxon>
        <taxon>Endopterygota</taxon>
        <taxon>Coleoptera</taxon>
        <taxon>Polyphaga</taxon>
        <taxon>Elateriformia</taxon>
        <taxon>Buprestoidea</taxon>
        <taxon>Buprestidae</taxon>
        <taxon>Agrilinae</taxon>
        <taxon>Agrilus</taxon>
    </lineage>
</organism>
<dbReference type="Proteomes" id="UP000192223">
    <property type="component" value="Unplaced"/>
</dbReference>
<dbReference type="InterPro" id="IPR041677">
    <property type="entry name" value="DNA2/NAM7_AAA_11"/>
</dbReference>
<dbReference type="OrthoDB" id="2285229at2759"/>